<keyword evidence="8" id="KW-0812">Transmembrane</keyword>
<evidence type="ECO:0000256" key="6">
    <source>
        <dbReference type="ARBA" id="ARBA00023242"/>
    </source>
</evidence>
<keyword evidence="10" id="KW-0378">Hydrolase</keyword>
<evidence type="ECO:0000256" key="1">
    <source>
        <dbReference type="ARBA" id="ARBA00004123"/>
    </source>
</evidence>
<comment type="caution">
    <text evidence="10">The sequence shown here is derived from an EMBL/GenBank/DDBJ whole genome shotgun (WGS) entry which is preliminary data.</text>
</comment>
<dbReference type="AlphaFoldDB" id="A0ABD1QAA6"/>
<dbReference type="GO" id="GO:0006508">
    <property type="term" value="P:proteolysis"/>
    <property type="evidence" value="ECO:0007669"/>
    <property type="project" value="UniProtKB-KW"/>
</dbReference>
<comment type="similarity">
    <text evidence="2 7">Belongs to the SLU7 family.</text>
</comment>
<dbReference type="InterPro" id="IPR039974">
    <property type="entry name" value="Splicing_factor_SLU7"/>
</dbReference>
<keyword evidence="8" id="KW-0472">Membrane</keyword>
<keyword evidence="5 7" id="KW-0508">mRNA splicing</keyword>
<comment type="subunit">
    <text evidence="7">Associated with the spliceosome.</text>
</comment>
<evidence type="ECO:0000313" key="11">
    <source>
        <dbReference type="Proteomes" id="UP001604277"/>
    </source>
</evidence>
<evidence type="ECO:0000256" key="5">
    <source>
        <dbReference type="ARBA" id="ARBA00023187"/>
    </source>
</evidence>
<dbReference type="PANTHER" id="PTHR12942:SF2">
    <property type="entry name" value="PRE-MRNA-SPLICING FACTOR SLU7"/>
    <property type="match status" value="1"/>
</dbReference>
<proteinExistence type="inferred from homology"/>
<dbReference type="GO" id="GO:0005681">
    <property type="term" value="C:spliceosomal complex"/>
    <property type="evidence" value="ECO:0007669"/>
    <property type="project" value="UniProtKB-UniRule"/>
</dbReference>
<evidence type="ECO:0000259" key="9">
    <source>
        <dbReference type="Pfam" id="PF11708"/>
    </source>
</evidence>
<protein>
    <recommendedName>
        <fullName evidence="7">Pre-mRNA-splicing factor SLU7</fullName>
    </recommendedName>
</protein>
<keyword evidence="4 7" id="KW-0747">Spliceosome</keyword>
<dbReference type="Pfam" id="PF11708">
    <property type="entry name" value="Slu7"/>
    <property type="match status" value="1"/>
</dbReference>
<evidence type="ECO:0000256" key="3">
    <source>
        <dbReference type="ARBA" id="ARBA00022664"/>
    </source>
</evidence>
<dbReference type="GO" id="GO:0000398">
    <property type="term" value="P:mRNA splicing, via spliceosome"/>
    <property type="evidence" value="ECO:0007669"/>
    <property type="project" value="UniProtKB-UniRule"/>
</dbReference>
<reference evidence="11" key="1">
    <citation type="submission" date="2024-07" db="EMBL/GenBank/DDBJ databases">
        <title>Two chromosome-level genome assemblies of Korean endemic species Abeliophyllum distichum and Forsythia ovata (Oleaceae).</title>
        <authorList>
            <person name="Jang H."/>
        </authorList>
    </citation>
    <scope>NUCLEOTIDE SEQUENCE [LARGE SCALE GENOMIC DNA]</scope>
</reference>
<dbReference type="GO" id="GO:0008233">
    <property type="term" value="F:peptidase activity"/>
    <property type="evidence" value="ECO:0007669"/>
    <property type="project" value="UniProtKB-KW"/>
</dbReference>
<evidence type="ECO:0000256" key="8">
    <source>
        <dbReference type="SAM" id="Phobius"/>
    </source>
</evidence>
<dbReference type="PANTHER" id="PTHR12942">
    <property type="entry name" value="STEP II SPLICING FACTOR SLU7"/>
    <property type="match status" value="1"/>
</dbReference>
<keyword evidence="3 7" id="KW-0507">mRNA processing</keyword>
<comment type="subcellular location">
    <subcellularLocation>
        <location evidence="1 7">Nucleus</location>
    </subcellularLocation>
</comment>
<keyword evidence="10" id="KW-0645">Protease</keyword>
<dbReference type="GO" id="GO:0030628">
    <property type="term" value="F:pre-mRNA 3'-splice site binding"/>
    <property type="evidence" value="ECO:0007669"/>
    <property type="project" value="UniProtKB-UniRule"/>
</dbReference>
<dbReference type="EMBL" id="JBFOLJ010000015">
    <property type="protein sequence ID" value="KAL2473150.1"/>
    <property type="molecule type" value="Genomic_DNA"/>
</dbReference>
<evidence type="ECO:0000256" key="2">
    <source>
        <dbReference type="ARBA" id="ARBA00007203"/>
    </source>
</evidence>
<feature type="domain" description="Pre-mRNA-splicing factor SLU7" evidence="9">
    <location>
        <begin position="85"/>
        <end position="137"/>
    </location>
</feature>
<dbReference type="InterPro" id="IPR021715">
    <property type="entry name" value="Slu7_dom"/>
</dbReference>
<comment type="function">
    <text evidence="7">Involved in pre-mRNA splicing.</text>
</comment>
<sequence length="348" mass="38564">MGTAQRVKIAVGAAKGFEYLHEKADAHIIHRDSISLHFQVKQIFFCSCGTMTHNAKTCMERPCKLGAKWTGKSIGSDQKIETFELDYNGKRDRRNGYDAALYKHVIKRYAATDGVCDDEDNENALKVDKAKVEESNQMDFAKVAKGDRSSCKRFLEKIGHEYSGGDMLEPRETDIPVLLLVLVVLLLVTYFLLGKWGEAANNEERISLIAQRAVEEALVVEGMAAAGVIPLVPLPNIGSNQCARCSGPAKTLCSLSGWCQIIHWRQVHKLECQQLGNSCSGSSPKSAINEEFADKALLDETIDSKLFEYRQQPTPENTSSDNVINHRASCYLNAIYMLGGLGWRELSG</sequence>
<dbReference type="Proteomes" id="UP001604277">
    <property type="component" value="Unassembled WGS sequence"/>
</dbReference>
<evidence type="ECO:0000313" key="10">
    <source>
        <dbReference type="EMBL" id="KAL2473150.1"/>
    </source>
</evidence>
<evidence type="ECO:0000256" key="7">
    <source>
        <dbReference type="RuleBase" id="RU367071"/>
    </source>
</evidence>
<organism evidence="10 11">
    <name type="scientific">Forsythia ovata</name>
    <dbReference type="NCBI Taxonomy" id="205694"/>
    <lineage>
        <taxon>Eukaryota</taxon>
        <taxon>Viridiplantae</taxon>
        <taxon>Streptophyta</taxon>
        <taxon>Embryophyta</taxon>
        <taxon>Tracheophyta</taxon>
        <taxon>Spermatophyta</taxon>
        <taxon>Magnoliopsida</taxon>
        <taxon>eudicotyledons</taxon>
        <taxon>Gunneridae</taxon>
        <taxon>Pentapetalae</taxon>
        <taxon>asterids</taxon>
        <taxon>lamiids</taxon>
        <taxon>Lamiales</taxon>
        <taxon>Oleaceae</taxon>
        <taxon>Forsythieae</taxon>
        <taxon>Forsythia</taxon>
    </lineage>
</organism>
<dbReference type="Gene3D" id="1.10.510.10">
    <property type="entry name" value="Transferase(Phosphotransferase) domain 1"/>
    <property type="match status" value="1"/>
</dbReference>
<evidence type="ECO:0000256" key="4">
    <source>
        <dbReference type="ARBA" id="ARBA00022728"/>
    </source>
</evidence>
<keyword evidence="11" id="KW-1185">Reference proteome</keyword>
<feature type="transmembrane region" description="Helical" evidence="8">
    <location>
        <begin position="175"/>
        <end position="193"/>
    </location>
</feature>
<keyword evidence="6 7" id="KW-0539">Nucleus</keyword>
<gene>
    <name evidence="10" type="ORF">Fot_48886</name>
</gene>
<name>A0ABD1QAA6_9LAMI</name>
<keyword evidence="8" id="KW-1133">Transmembrane helix</keyword>
<accession>A0ABD1QAA6</accession>